<dbReference type="RefSeq" id="WP_345505698.1">
    <property type="nucleotide sequence ID" value="NZ_BAABIW010000004.1"/>
</dbReference>
<evidence type="ECO:0000259" key="6">
    <source>
        <dbReference type="Pfam" id="PF01794"/>
    </source>
</evidence>
<feature type="transmembrane region" description="Helical" evidence="5">
    <location>
        <begin position="51"/>
        <end position="71"/>
    </location>
</feature>
<dbReference type="InterPro" id="IPR013130">
    <property type="entry name" value="Fe3_Rdtase_TM_dom"/>
</dbReference>
<keyword evidence="8" id="KW-1185">Reference proteome</keyword>
<reference evidence="8" key="1">
    <citation type="journal article" date="2019" name="Int. J. Syst. Evol. Microbiol.">
        <title>The Global Catalogue of Microorganisms (GCM) 10K type strain sequencing project: providing services to taxonomists for standard genome sequencing and annotation.</title>
        <authorList>
            <consortium name="The Broad Institute Genomics Platform"/>
            <consortium name="The Broad Institute Genome Sequencing Center for Infectious Disease"/>
            <person name="Wu L."/>
            <person name="Ma J."/>
        </authorList>
    </citation>
    <scope>NUCLEOTIDE SEQUENCE [LARGE SCALE GENOMIC DNA]</scope>
    <source>
        <strain evidence="8">JCM 17687</strain>
    </source>
</reference>
<proteinExistence type="predicted"/>
<comment type="subcellular location">
    <subcellularLocation>
        <location evidence="1">Membrane</location>
        <topology evidence="1">Multi-pass membrane protein</topology>
    </subcellularLocation>
</comment>
<evidence type="ECO:0000313" key="7">
    <source>
        <dbReference type="EMBL" id="GAA5017293.1"/>
    </source>
</evidence>
<keyword evidence="2 5" id="KW-0812">Transmembrane</keyword>
<accession>A0ABP9J2R7</accession>
<organism evidence="7 8">
    <name type="scientific">Terrabacter aeriphilus</name>
    <dbReference type="NCBI Taxonomy" id="515662"/>
    <lineage>
        <taxon>Bacteria</taxon>
        <taxon>Bacillati</taxon>
        <taxon>Actinomycetota</taxon>
        <taxon>Actinomycetes</taxon>
        <taxon>Micrococcales</taxon>
        <taxon>Intrasporangiaceae</taxon>
        <taxon>Terrabacter</taxon>
    </lineage>
</organism>
<evidence type="ECO:0000256" key="1">
    <source>
        <dbReference type="ARBA" id="ARBA00004141"/>
    </source>
</evidence>
<sequence length="187" mass="19636">MNELLWYVSRGTGVAAIVLLTAVVVLGAVIAGRRAPRGEGATLVMALHRSLSLGMTVFLAAHVATAVAETYVSIDAVSAVLPFTSGYETLWVGLGTLALDVLVAVVVTSVLRARLAERTWRRVHLLAHALWPMAVVHGLALGTGDQPVLRGTTLACAVAGAAALAWRLASSHADRDRRALVAAQEWS</sequence>
<protein>
    <submittedName>
        <fullName evidence="7">Ferric reductase-like transmembrane domain-containing protein</fullName>
    </submittedName>
</protein>
<evidence type="ECO:0000256" key="5">
    <source>
        <dbReference type="SAM" id="Phobius"/>
    </source>
</evidence>
<evidence type="ECO:0000256" key="3">
    <source>
        <dbReference type="ARBA" id="ARBA00022989"/>
    </source>
</evidence>
<evidence type="ECO:0000256" key="4">
    <source>
        <dbReference type="ARBA" id="ARBA00023136"/>
    </source>
</evidence>
<dbReference type="Proteomes" id="UP001500427">
    <property type="component" value="Unassembled WGS sequence"/>
</dbReference>
<feature type="transmembrane region" description="Helical" evidence="5">
    <location>
        <begin position="123"/>
        <end position="142"/>
    </location>
</feature>
<gene>
    <name evidence="7" type="ORF">GCM10023258_03460</name>
</gene>
<evidence type="ECO:0000313" key="8">
    <source>
        <dbReference type="Proteomes" id="UP001500427"/>
    </source>
</evidence>
<dbReference type="Pfam" id="PF01794">
    <property type="entry name" value="Ferric_reduct"/>
    <property type="match status" value="1"/>
</dbReference>
<dbReference type="EMBL" id="BAABIW010000004">
    <property type="protein sequence ID" value="GAA5017293.1"/>
    <property type="molecule type" value="Genomic_DNA"/>
</dbReference>
<keyword evidence="3 5" id="KW-1133">Transmembrane helix</keyword>
<keyword evidence="4 5" id="KW-0472">Membrane</keyword>
<name>A0ABP9J2R7_9MICO</name>
<evidence type="ECO:0000256" key="2">
    <source>
        <dbReference type="ARBA" id="ARBA00022692"/>
    </source>
</evidence>
<feature type="transmembrane region" description="Helical" evidence="5">
    <location>
        <begin position="148"/>
        <end position="169"/>
    </location>
</feature>
<feature type="domain" description="Ferric oxidoreductase" evidence="6">
    <location>
        <begin position="12"/>
        <end position="132"/>
    </location>
</feature>
<feature type="transmembrane region" description="Helical" evidence="5">
    <location>
        <begin position="12"/>
        <end position="31"/>
    </location>
</feature>
<feature type="transmembrane region" description="Helical" evidence="5">
    <location>
        <begin position="91"/>
        <end position="111"/>
    </location>
</feature>
<comment type="caution">
    <text evidence="7">The sequence shown here is derived from an EMBL/GenBank/DDBJ whole genome shotgun (WGS) entry which is preliminary data.</text>
</comment>